<dbReference type="Gene3D" id="2.10.25.10">
    <property type="entry name" value="Laminin"/>
    <property type="match status" value="3"/>
</dbReference>
<dbReference type="PANTHER" id="PTHR23259:SF70">
    <property type="entry name" value="ACCESSORY GLAND PROTEIN ACP62F-RELATED"/>
    <property type="match status" value="1"/>
</dbReference>
<name>A0A0N4V8Z3_ENTVE</name>
<dbReference type="FunFam" id="2.10.25.10:FF:000055">
    <property type="entry name" value="alpha-tectorin isoform X1"/>
    <property type="match status" value="1"/>
</dbReference>
<dbReference type="PANTHER" id="PTHR23259">
    <property type="entry name" value="RIDDLE"/>
    <property type="match status" value="1"/>
</dbReference>
<dbReference type="Pfam" id="PF01826">
    <property type="entry name" value="TIL"/>
    <property type="match status" value="3"/>
</dbReference>
<dbReference type="WBParaSite" id="EVEC_0000686301-mRNA-1">
    <property type="protein sequence ID" value="EVEC_0000686301-mRNA-1"/>
    <property type="gene ID" value="EVEC_0000686301"/>
</dbReference>
<dbReference type="GO" id="GO:0004867">
    <property type="term" value="F:serine-type endopeptidase inhibitor activity"/>
    <property type="evidence" value="ECO:0007669"/>
    <property type="project" value="UniProtKB-KW"/>
</dbReference>
<organism evidence="8">
    <name type="scientific">Enterobius vermicularis</name>
    <name type="common">Human pinworm</name>
    <dbReference type="NCBI Taxonomy" id="51028"/>
    <lineage>
        <taxon>Eukaryota</taxon>
        <taxon>Metazoa</taxon>
        <taxon>Ecdysozoa</taxon>
        <taxon>Nematoda</taxon>
        <taxon>Chromadorea</taxon>
        <taxon>Rhabditida</taxon>
        <taxon>Spirurina</taxon>
        <taxon>Oxyuridomorpha</taxon>
        <taxon>Oxyuroidea</taxon>
        <taxon>Oxyuridae</taxon>
        <taxon>Enterobius</taxon>
    </lineage>
</organism>
<comment type="similarity">
    <text evidence="1">Belongs to the serine protease inhibitor-like (TIL domain-containing) family.</text>
</comment>
<reference evidence="8" key="1">
    <citation type="submission" date="2016-04" db="UniProtKB">
        <authorList>
            <consortium name="WormBaseParasite"/>
        </authorList>
    </citation>
    <scope>IDENTIFICATION</scope>
</reference>
<keyword evidence="7" id="KW-1185">Reference proteome</keyword>
<keyword evidence="2" id="KW-0646">Protease inhibitor</keyword>
<feature type="domain" description="TIL" evidence="5">
    <location>
        <begin position="62"/>
        <end position="115"/>
    </location>
</feature>
<accession>A0A0N4V8Z3</accession>
<proteinExistence type="inferred from homology"/>
<dbReference type="SUPFAM" id="SSF57567">
    <property type="entry name" value="Serine protease inhibitors"/>
    <property type="match status" value="3"/>
</dbReference>
<dbReference type="Proteomes" id="UP000274131">
    <property type="component" value="Unassembled WGS sequence"/>
</dbReference>
<dbReference type="EMBL" id="UXUI01008500">
    <property type="protein sequence ID" value="VDD91660.1"/>
    <property type="molecule type" value="Genomic_DNA"/>
</dbReference>
<evidence type="ECO:0000256" key="3">
    <source>
        <dbReference type="ARBA" id="ARBA00022900"/>
    </source>
</evidence>
<feature type="domain" description="TIL" evidence="5">
    <location>
        <begin position="276"/>
        <end position="330"/>
    </location>
</feature>
<reference evidence="6 7" key="2">
    <citation type="submission" date="2018-10" db="EMBL/GenBank/DDBJ databases">
        <authorList>
            <consortium name="Pathogen Informatics"/>
        </authorList>
    </citation>
    <scope>NUCLEOTIDE SEQUENCE [LARGE SCALE GENOMIC DNA]</scope>
</reference>
<gene>
    <name evidence="6" type="ORF">EVEC_LOCUS6411</name>
</gene>
<dbReference type="CDD" id="cd19941">
    <property type="entry name" value="TIL"/>
    <property type="match status" value="3"/>
</dbReference>
<keyword evidence="3" id="KW-0722">Serine protease inhibitor</keyword>
<dbReference type="STRING" id="51028.A0A0N4V8Z3"/>
<evidence type="ECO:0000256" key="4">
    <source>
        <dbReference type="ARBA" id="ARBA00023157"/>
    </source>
</evidence>
<dbReference type="InterPro" id="IPR002919">
    <property type="entry name" value="TIL_dom"/>
</dbReference>
<evidence type="ECO:0000313" key="8">
    <source>
        <dbReference type="WBParaSite" id="EVEC_0000686301-mRNA-1"/>
    </source>
</evidence>
<evidence type="ECO:0000313" key="7">
    <source>
        <dbReference type="Proteomes" id="UP000274131"/>
    </source>
</evidence>
<evidence type="ECO:0000256" key="2">
    <source>
        <dbReference type="ARBA" id="ARBA00022690"/>
    </source>
</evidence>
<dbReference type="AlphaFoldDB" id="A0A0N4V8Z3"/>
<dbReference type="OrthoDB" id="5788516at2759"/>
<evidence type="ECO:0000259" key="5">
    <source>
        <dbReference type="Pfam" id="PF01826"/>
    </source>
</evidence>
<dbReference type="InterPro" id="IPR051368">
    <property type="entry name" value="SerProtInhib-TIL_Domain"/>
</dbReference>
<evidence type="ECO:0000256" key="1">
    <source>
        <dbReference type="ARBA" id="ARBA00007611"/>
    </source>
</evidence>
<sequence>MTEAPGCLWFAWRRISQNFAESYKFGKGLTGTNFVTINPFDLLNETQACINNACVTIEPARCPQFSHFVKCGSTCHEHCGEPKPMICNKMCFRGCVCDDGYVLDSNEQCIRREDCPPQNSSADFNNTCVGVDCRPGYECVDGRCVLRRDCPLVSMVPPSSNCMYVPETDSRGCLRPRLMCSTAEPKPANDIQQPQQCGPNAHMSNCTNFCPVIHCGNLYRKIVCFSLRCGPPGCVCNDGYVFKSLDKSRGCVKRDECTDDESGEVLIALTSGSKVCGPNERHTNCGSACEPVCPPDEPKPCVAMCIADVCECKPGFLRHKTKGCVRQEEC</sequence>
<evidence type="ECO:0000313" key="6">
    <source>
        <dbReference type="EMBL" id="VDD91660.1"/>
    </source>
</evidence>
<keyword evidence="4" id="KW-1015">Disulfide bond</keyword>
<dbReference type="InterPro" id="IPR036084">
    <property type="entry name" value="Ser_inhib-like_sf"/>
</dbReference>
<protein>
    <submittedName>
        <fullName evidence="8">TIL domain-containing protein</fullName>
    </submittedName>
</protein>
<feature type="domain" description="TIL" evidence="5">
    <location>
        <begin position="197"/>
        <end position="257"/>
    </location>
</feature>